<organism evidence="1 2">
    <name type="scientific">Craurococcus roseus</name>
    <dbReference type="NCBI Taxonomy" id="77585"/>
    <lineage>
        <taxon>Bacteria</taxon>
        <taxon>Pseudomonadati</taxon>
        <taxon>Pseudomonadota</taxon>
        <taxon>Alphaproteobacteria</taxon>
        <taxon>Acetobacterales</taxon>
        <taxon>Acetobacteraceae</taxon>
        <taxon>Craurococcus</taxon>
    </lineage>
</organism>
<dbReference type="Proteomes" id="UP001501588">
    <property type="component" value="Unassembled WGS sequence"/>
</dbReference>
<dbReference type="RefSeq" id="WP_343894405.1">
    <property type="nucleotide sequence ID" value="NZ_BAAAFZ010000011.1"/>
</dbReference>
<proteinExistence type="predicted"/>
<evidence type="ECO:0000313" key="1">
    <source>
        <dbReference type="EMBL" id="GAA0575911.1"/>
    </source>
</evidence>
<reference evidence="1 2" key="1">
    <citation type="journal article" date="2019" name="Int. J. Syst. Evol. Microbiol.">
        <title>The Global Catalogue of Microorganisms (GCM) 10K type strain sequencing project: providing services to taxonomists for standard genome sequencing and annotation.</title>
        <authorList>
            <consortium name="The Broad Institute Genomics Platform"/>
            <consortium name="The Broad Institute Genome Sequencing Center for Infectious Disease"/>
            <person name="Wu L."/>
            <person name="Ma J."/>
        </authorList>
    </citation>
    <scope>NUCLEOTIDE SEQUENCE [LARGE SCALE GENOMIC DNA]</scope>
    <source>
        <strain evidence="1 2">JCM 9933</strain>
    </source>
</reference>
<name>A0ABN1EX19_9PROT</name>
<accession>A0ABN1EX19</accession>
<protein>
    <submittedName>
        <fullName evidence="1">Uncharacterized protein</fullName>
    </submittedName>
</protein>
<comment type="caution">
    <text evidence="1">The sequence shown here is derived from an EMBL/GenBank/DDBJ whole genome shotgun (WGS) entry which is preliminary data.</text>
</comment>
<dbReference type="EMBL" id="BAAAFZ010000011">
    <property type="protein sequence ID" value="GAA0575911.1"/>
    <property type="molecule type" value="Genomic_DNA"/>
</dbReference>
<gene>
    <name evidence="1" type="ORF">GCM10009416_13280</name>
</gene>
<evidence type="ECO:0000313" key="2">
    <source>
        <dbReference type="Proteomes" id="UP001501588"/>
    </source>
</evidence>
<sequence length="227" mass="25537">MNSDAARYLEFQGSRIAHVPEQPGLYAWYYRPTAVQRETTPATLARFLGGQARISTEIQQRYGVRVVGEVVGETLLGADRQAVGDAIVQAFEEAEPFLNWFFRSAQFAHFCRPVYIGIAKNLYERVYNQHYLSLAEYWEDTSRVSRFLAASELATVQEAMDRLDLPHSFALEARVRGVSPKDLMVSVLVTEDMPSAIGPDSGTSDTSTRRALERLLQLLSDPICGRR</sequence>
<keyword evidence="2" id="KW-1185">Reference proteome</keyword>